<protein>
    <submittedName>
        <fullName evidence="2">Uncharacterized protein</fullName>
    </submittedName>
</protein>
<feature type="region of interest" description="Disordered" evidence="1">
    <location>
        <begin position="106"/>
        <end position="151"/>
    </location>
</feature>
<feature type="compositionally biased region" description="Polar residues" evidence="1">
    <location>
        <begin position="53"/>
        <end position="70"/>
    </location>
</feature>
<feature type="region of interest" description="Disordered" evidence="1">
    <location>
        <begin position="1"/>
        <end position="78"/>
    </location>
</feature>
<feature type="compositionally biased region" description="Basic residues" evidence="1">
    <location>
        <begin position="106"/>
        <end position="118"/>
    </location>
</feature>
<reference evidence="3" key="1">
    <citation type="submission" date="2024-04" db="EMBL/GenBank/DDBJ databases">
        <title>Salinicola lusitanus LLJ914,a marine bacterium isolated from the Okinawa Trough.</title>
        <authorList>
            <person name="Li J."/>
        </authorList>
    </citation>
    <scope>NUCLEOTIDE SEQUENCE [LARGE SCALE GENOMIC DNA]</scope>
</reference>
<accession>A0AAW0PIF9</accession>
<gene>
    <name evidence="2" type="ORF">WMY93_005640</name>
</gene>
<evidence type="ECO:0000313" key="2">
    <source>
        <dbReference type="EMBL" id="KAK7929245.1"/>
    </source>
</evidence>
<proteinExistence type="predicted"/>
<feature type="compositionally biased region" description="Basic and acidic residues" evidence="1">
    <location>
        <begin position="1"/>
        <end position="10"/>
    </location>
</feature>
<name>A0AAW0PIF9_9GOBI</name>
<evidence type="ECO:0000256" key="1">
    <source>
        <dbReference type="SAM" id="MobiDB-lite"/>
    </source>
</evidence>
<dbReference type="AlphaFoldDB" id="A0AAW0PIF9"/>
<organism evidence="2 3">
    <name type="scientific">Mugilogobius chulae</name>
    <name type="common">yellowstripe goby</name>
    <dbReference type="NCBI Taxonomy" id="88201"/>
    <lineage>
        <taxon>Eukaryota</taxon>
        <taxon>Metazoa</taxon>
        <taxon>Chordata</taxon>
        <taxon>Craniata</taxon>
        <taxon>Vertebrata</taxon>
        <taxon>Euteleostomi</taxon>
        <taxon>Actinopterygii</taxon>
        <taxon>Neopterygii</taxon>
        <taxon>Teleostei</taxon>
        <taxon>Neoteleostei</taxon>
        <taxon>Acanthomorphata</taxon>
        <taxon>Gobiaria</taxon>
        <taxon>Gobiiformes</taxon>
        <taxon>Gobioidei</taxon>
        <taxon>Gobiidae</taxon>
        <taxon>Gobionellinae</taxon>
        <taxon>Mugilogobius</taxon>
    </lineage>
</organism>
<dbReference type="Proteomes" id="UP001460270">
    <property type="component" value="Unassembled WGS sequence"/>
</dbReference>
<sequence>MEEAGDRAEDVNTGEVSAEDQAKEQTSDPGKSATPRRGLRQRGAARPRAAGVSTPSGDVNGASMSSQSSGGRVLRDRSTRTIPAWLKEAKSEDENEDELDADAAALKRRKVSNGKRKKLSESGGPQELTDDIPQSTESQDKKMLQMQKHFL</sequence>
<keyword evidence="3" id="KW-1185">Reference proteome</keyword>
<comment type="caution">
    <text evidence="2">The sequence shown here is derived from an EMBL/GenBank/DDBJ whole genome shotgun (WGS) entry which is preliminary data.</text>
</comment>
<dbReference type="EMBL" id="JBBPFD010000004">
    <property type="protein sequence ID" value="KAK7929245.1"/>
    <property type="molecule type" value="Genomic_DNA"/>
</dbReference>
<evidence type="ECO:0000313" key="3">
    <source>
        <dbReference type="Proteomes" id="UP001460270"/>
    </source>
</evidence>